<feature type="transmembrane region" description="Helical" evidence="10">
    <location>
        <begin position="144"/>
        <end position="161"/>
    </location>
</feature>
<evidence type="ECO:0000256" key="2">
    <source>
        <dbReference type="ARBA" id="ARBA00022448"/>
    </source>
</evidence>
<feature type="transmembrane region" description="Helical" evidence="10">
    <location>
        <begin position="343"/>
        <end position="360"/>
    </location>
</feature>
<sequence length="741" mass="77584">MKEFLTFTISGLATGGIYAITAGGLTLTYTTTGIFNMAHGATGMFAAFTYWQLHYGWGWPVLLALAVVLLLLAPLFGALMHLVIMRRLEGTSQATKLMVTVAILLSLVAAVLWIWDPNKNRTITPFFQGHVVEVLGVRVPYSDVTTLAVALLVAIGLWILLTRTRSGVAMRATVDDRSLAVLNGSRPEVPGMMAWAIGTMLAAVAGILVAPKLSLSPLPLTLLIINAYAAAVIGRLRSLPMTFVGALVIGLANDYAIGYVPKWETAQPYLSGFVAVVPVAVLFVALLLMPQSQLRGHAASRTREIAKRPTWSGSLIFAAAVVFGSVVAARTMDPIDLFSSTKMWGMGIIALSMIPLVGYAGQLSLAQLSFAGIGAIAVAHWGGDGSLMGLVYAALLCAFIGAIVALPALRLSGIYLALATAAFAVALDRWIYLLPKWTWGDTTFHIFKGGTLNVERYDLPWVSIDSDRAYFIFGGVAFALCSLLVVAIRRGEFGKRLLALKDSPAACATLGMNHKLTTLAVFATSAAIAGVGGGILAGATKSVSATQFEFFAGLSILMSMVIAGLNSPGGALFTAMLLGTPLMTNLFPDYVQLTTILIGLNGIALGRNPNGMIAAQLRPKWDPALKYPAVMAAGSALVVLAFVAREADLVGNYAMVIAIGVALAAISSVARGLESEKVGKQTGSDVLPEGMTAPPEQLGLSKPFTPADIEALDRTLGLPPLTAVAVNGAGATAVSGGRHGA</sequence>
<evidence type="ECO:0000256" key="4">
    <source>
        <dbReference type="ARBA" id="ARBA00022692"/>
    </source>
</evidence>
<reference evidence="11" key="1">
    <citation type="submission" date="2022-01" db="EMBL/GenBank/DDBJ databases">
        <title>Genome-Based Taxonomic Classification of the Phylum Actinobacteria.</title>
        <authorList>
            <person name="Gao Y."/>
        </authorList>
    </citation>
    <scope>NUCLEOTIDE SEQUENCE</scope>
    <source>
        <strain evidence="11">KLBMP 8922</strain>
    </source>
</reference>
<feature type="transmembrane region" description="Helical" evidence="10">
    <location>
        <begin position="469"/>
        <end position="488"/>
    </location>
</feature>
<feature type="transmembrane region" description="Helical" evidence="10">
    <location>
        <begin position="6"/>
        <end position="27"/>
    </location>
</feature>
<evidence type="ECO:0000256" key="5">
    <source>
        <dbReference type="ARBA" id="ARBA00022970"/>
    </source>
</evidence>
<dbReference type="InterPro" id="IPR043428">
    <property type="entry name" value="LivM-like"/>
</dbReference>
<evidence type="ECO:0000256" key="8">
    <source>
        <dbReference type="ARBA" id="ARBA00037998"/>
    </source>
</evidence>
<feature type="transmembrane region" description="Helical" evidence="10">
    <location>
        <begin position="650"/>
        <end position="670"/>
    </location>
</feature>
<evidence type="ECO:0000256" key="1">
    <source>
        <dbReference type="ARBA" id="ARBA00004651"/>
    </source>
</evidence>
<feature type="transmembrane region" description="Helical" evidence="10">
    <location>
        <begin position="192"/>
        <end position="210"/>
    </location>
</feature>
<dbReference type="AlphaFoldDB" id="A0AA41PTT8"/>
<evidence type="ECO:0000256" key="3">
    <source>
        <dbReference type="ARBA" id="ARBA00022475"/>
    </source>
</evidence>
<dbReference type="CDD" id="cd06582">
    <property type="entry name" value="TM_PBP1_LivH_like"/>
    <property type="match status" value="1"/>
</dbReference>
<dbReference type="GO" id="GO:0015658">
    <property type="term" value="F:branched-chain amino acid transmembrane transporter activity"/>
    <property type="evidence" value="ECO:0007669"/>
    <property type="project" value="InterPro"/>
</dbReference>
<feature type="transmembrane region" description="Helical" evidence="10">
    <location>
        <begin position="216"/>
        <end position="234"/>
    </location>
</feature>
<comment type="caution">
    <text evidence="11">The sequence shown here is derived from an EMBL/GenBank/DDBJ whole genome shotgun (WGS) entry which is preliminary data.</text>
</comment>
<evidence type="ECO:0000256" key="9">
    <source>
        <dbReference type="SAM" id="MobiDB-lite"/>
    </source>
</evidence>
<feature type="region of interest" description="Disordered" evidence="9">
    <location>
        <begin position="678"/>
        <end position="700"/>
    </location>
</feature>
<keyword evidence="5" id="KW-0029">Amino-acid transport</keyword>
<feature type="transmembrane region" description="Helical" evidence="10">
    <location>
        <begin position="627"/>
        <end position="644"/>
    </location>
</feature>
<dbReference type="EMBL" id="JAKFHA010000001">
    <property type="protein sequence ID" value="MCF2525758.1"/>
    <property type="molecule type" value="Genomic_DNA"/>
</dbReference>
<dbReference type="Pfam" id="PF02653">
    <property type="entry name" value="BPD_transp_2"/>
    <property type="match status" value="2"/>
</dbReference>
<keyword evidence="3" id="KW-1003">Cell membrane</keyword>
<dbReference type="InterPro" id="IPR001851">
    <property type="entry name" value="ABC_transp_permease"/>
</dbReference>
<organism evidence="11 12">
    <name type="scientific">Yinghuangia soli</name>
    <dbReference type="NCBI Taxonomy" id="2908204"/>
    <lineage>
        <taxon>Bacteria</taxon>
        <taxon>Bacillati</taxon>
        <taxon>Actinomycetota</taxon>
        <taxon>Actinomycetes</taxon>
        <taxon>Kitasatosporales</taxon>
        <taxon>Streptomycetaceae</taxon>
        <taxon>Yinghuangia</taxon>
    </lineage>
</organism>
<dbReference type="CDD" id="cd06581">
    <property type="entry name" value="TM_PBP1_LivM_like"/>
    <property type="match status" value="1"/>
</dbReference>
<evidence type="ECO:0000256" key="6">
    <source>
        <dbReference type="ARBA" id="ARBA00022989"/>
    </source>
</evidence>
<name>A0AA41PTT8_9ACTN</name>
<dbReference type="GO" id="GO:0005886">
    <property type="term" value="C:plasma membrane"/>
    <property type="evidence" value="ECO:0007669"/>
    <property type="project" value="UniProtKB-SubCell"/>
</dbReference>
<feature type="transmembrane region" description="Helical" evidence="10">
    <location>
        <begin position="97"/>
        <end position="115"/>
    </location>
</feature>
<accession>A0AA41PTT8</accession>
<feature type="transmembrane region" description="Helical" evidence="10">
    <location>
        <begin position="266"/>
        <end position="289"/>
    </location>
</feature>
<gene>
    <name evidence="11" type="ORF">LZ495_00770</name>
</gene>
<feature type="transmembrane region" description="Helical" evidence="10">
    <location>
        <begin position="590"/>
        <end position="606"/>
    </location>
</feature>
<dbReference type="RefSeq" id="WP_235049786.1">
    <property type="nucleotide sequence ID" value="NZ_JAKFHA010000001.1"/>
</dbReference>
<evidence type="ECO:0000256" key="7">
    <source>
        <dbReference type="ARBA" id="ARBA00023136"/>
    </source>
</evidence>
<feature type="transmembrane region" description="Helical" evidence="10">
    <location>
        <begin position="550"/>
        <end position="578"/>
    </location>
</feature>
<dbReference type="InterPro" id="IPR052157">
    <property type="entry name" value="BCAA_transport_permease"/>
</dbReference>
<feature type="transmembrane region" description="Helical" evidence="10">
    <location>
        <begin position="59"/>
        <end position="85"/>
    </location>
</feature>
<evidence type="ECO:0000256" key="10">
    <source>
        <dbReference type="SAM" id="Phobius"/>
    </source>
</evidence>
<proteinExistence type="inferred from homology"/>
<feature type="transmembrane region" description="Helical" evidence="10">
    <location>
        <begin position="389"/>
        <end position="406"/>
    </location>
</feature>
<keyword evidence="4 10" id="KW-0812">Transmembrane</keyword>
<dbReference type="PANTHER" id="PTHR11795:SF445">
    <property type="entry name" value="AMINO ACID ABC TRANSPORTER PERMEASE PROTEIN"/>
    <property type="match status" value="1"/>
</dbReference>
<dbReference type="Proteomes" id="UP001165378">
    <property type="component" value="Unassembled WGS sequence"/>
</dbReference>
<dbReference type="GO" id="GO:0006865">
    <property type="term" value="P:amino acid transport"/>
    <property type="evidence" value="ECO:0007669"/>
    <property type="project" value="UniProtKB-KW"/>
</dbReference>
<feature type="transmembrane region" description="Helical" evidence="10">
    <location>
        <begin position="310"/>
        <end position="331"/>
    </location>
</feature>
<evidence type="ECO:0000313" key="12">
    <source>
        <dbReference type="Proteomes" id="UP001165378"/>
    </source>
</evidence>
<keyword evidence="7 10" id="KW-0472">Membrane</keyword>
<comment type="similarity">
    <text evidence="8">Belongs to the binding-protein-dependent transport system permease family. LivHM subfamily.</text>
</comment>
<feature type="transmembrane region" description="Helical" evidence="10">
    <location>
        <begin position="34"/>
        <end position="53"/>
    </location>
</feature>
<feature type="transmembrane region" description="Helical" evidence="10">
    <location>
        <begin position="241"/>
        <end position="260"/>
    </location>
</feature>
<keyword evidence="2" id="KW-0813">Transport</keyword>
<evidence type="ECO:0000313" key="11">
    <source>
        <dbReference type="EMBL" id="MCF2525758.1"/>
    </source>
</evidence>
<keyword evidence="12" id="KW-1185">Reference proteome</keyword>
<keyword evidence="6 10" id="KW-1133">Transmembrane helix</keyword>
<feature type="transmembrane region" description="Helical" evidence="10">
    <location>
        <begin position="413"/>
        <end position="432"/>
    </location>
</feature>
<dbReference type="PANTHER" id="PTHR11795">
    <property type="entry name" value="BRANCHED-CHAIN AMINO ACID TRANSPORT SYSTEM PERMEASE PROTEIN LIVH"/>
    <property type="match status" value="1"/>
</dbReference>
<comment type="subcellular location">
    <subcellularLocation>
        <location evidence="1">Cell membrane</location>
        <topology evidence="1">Multi-pass membrane protein</topology>
    </subcellularLocation>
</comment>
<protein>
    <submittedName>
        <fullName evidence="11">ABC transporter permease</fullName>
    </submittedName>
</protein>